<keyword evidence="5" id="KW-0378">Hydrolase</keyword>
<evidence type="ECO:0000313" key="9">
    <source>
        <dbReference type="Proteomes" id="UP000187209"/>
    </source>
</evidence>
<dbReference type="Proteomes" id="UP000187209">
    <property type="component" value="Unassembled WGS sequence"/>
</dbReference>
<dbReference type="AlphaFoldDB" id="A0A1R2BQU6"/>
<protein>
    <recommendedName>
        <fullName evidence="5">Metalloendopeptidase</fullName>
        <ecNumber evidence="5">3.4.24.-</ecNumber>
    </recommendedName>
</protein>
<comment type="cofactor">
    <cofactor evidence="5">
        <name>Zn(2+)</name>
        <dbReference type="ChEBI" id="CHEBI:29105"/>
    </cofactor>
    <text evidence="5">Binds 1 zinc ion per subunit.</text>
</comment>
<name>A0A1R2BQU6_9CILI</name>
<feature type="zinc finger region" description="UBR-type" evidence="4">
    <location>
        <begin position="502"/>
        <end position="578"/>
    </location>
</feature>
<accession>A0A1R2BQU6</accession>
<comment type="caution">
    <text evidence="8">The sequence shown here is derived from an EMBL/GenBank/DDBJ whole genome shotgun (WGS) entry which is preliminary data.</text>
</comment>
<dbReference type="OrthoDB" id="310934at2759"/>
<dbReference type="Gene3D" id="3.40.390.10">
    <property type="entry name" value="Collagenase (Catalytic Domain)"/>
    <property type="match status" value="1"/>
</dbReference>
<sequence length="578" mass="67737">MESKKHSEASDIEVYEDDFHDELSAEQETKLRSSQKINSSKSRKHSKVSEDYEDDFHDEPSTNQETKFRSSHKRNVSAQSIIEDNKFNIKKPDYIEKFINSTQGKKIDRGKKIQSTLSHKNPECNIPIKLDEQISQMKSKKSVIKSKDSNNYDEKLNRETNIHSKVSNIENTLANEKNYHERNLTLFNVEDEEIKNAIENARFHCGSSHDGEIDNFDYIFRKDINDQFINLDRLRFFRMYPTRWHNGKVPFIISFNNKNLKEQLEIAKKAFLRTEKVRFQDYNKNNHPDYINFIQKTENQSIKPKFGRHPGENVIMLRENDRAERIIHLMMHALGFLHEIWSDGIYQNYLCEGDIDNAKLELTFIPSVGPYDSNSIMHYIGCEFMILSPNVGVQRDNNLRGPKKVFELIESDVDKINFFYGNNQCSFDGYKSPGANTKIPIKYWQPYYICKTCWGDKNEFYVCIFCADLHHFEHDKVYVRFQEAIGKKIEIVCKCGESQHLIGCTKNFTKDHPVLQPVYRCKTCHSLNKRNNSENIPRVCYQCSIKCHIGHEIIKEDNQKFYCGCGNPNYLTACYISA</sequence>
<dbReference type="GO" id="GO:0004222">
    <property type="term" value="F:metalloendopeptidase activity"/>
    <property type="evidence" value="ECO:0007669"/>
    <property type="project" value="UniProtKB-UniRule"/>
</dbReference>
<dbReference type="EMBL" id="MPUH01000487">
    <property type="protein sequence ID" value="OMJ79114.1"/>
    <property type="molecule type" value="Genomic_DNA"/>
</dbReference>
<keyword evidence="9" id="KW-1185">Reference proteome</keyword>
<evidence type="ECO:0000256" key="1">
    <source>
        <dbReference type="ARBA" id="ARBA00022723"/>
    </source>
</evidence>
<gene>
    <name evidence="8" type="ORF">SteCoe_20936</name>
</gene>
<organism evidence="8 9">
    <name type="scientific">Stentor coeruleus</name>
    <dbReference type="NCBI Taxonomy" id="5963"/>
    <lineage>
        <taxon>Eukaryota</taxon>
        <taxon>Sar</taxon>
        <taxon>Alveolata</taxon>
        <taxon>Ciliophora</taxon>
        <taxon>Postciliodesmatophora</taxon>
        <taxon>Heterotrichea</taxon>
        <taxon>Heterotrichida</taxon>
        <taxon>Stentoridae</taxon>
        <taxon>Stentor</taxon>
    </lineage>
</organism>
<keyword evidence="3 5" id="KW-0862">Zinc</keyword>
<dbReference type="CDD" id="cd19671">
    <property type="entry name" value="UBR-box_UBR4_5_6_7"/>
    <property type="match status" value="1"/>
</dbReference>
<keyword evidence="5" id="KW-0482">Metalloprotease</keyword>
<keyword evidence="5" id="KW-0645">Protease</keyword>
<dbReference type="GO" id="GO:0006508">
    <property type="term" value="P:proteolysis"/>
    <property type="evidence" value="ECO:0007669"/>
    <property type="project" value="UniProtKB-KW"/>
</dbReference>
<dbReference type="SMART" id="SM00396">
    <property type="entry name" value="ZnF_UBR1"/>
    <property type="match status" value="1"/>
</dbReference>
<evidence type="ECO:0000256" key="4">
    <source>
        <dbReference type="PROSITE-ProRule" id="PRU00508"/>
    </source>
</evidence>
<keyword evidence="1 5" id="KW-0479">Metal-binding</keyword>
<evidence type="ECO:0000313" key="8">
    <source>
        <dbReference type="EMBL" id="OMJ79114.1"/>
    </source>
</evidence>
<feature type="compositionally biased region" description="Acidic residues" evidence="6">
    <location>
        <begin position="10"/>
        <end position="20"/>
    </location>
</feature>
<dbReference type="PROSITE" id="PS51157">
    <property type="entry name" value="ZF_UBR"/>
    <property type="match status" value="1"/>
</dbReference>
<evidence type="ECO:0000256" key="3">
    <source>
        <dbReference type="ARBA" id="ARBA00022833"/>
    </source>
</evidence>
<dbReference type="InterPro" id="IPR001506">
    <property type="entry name" value="Peptidase_M12A"/>
</dbReference>
<proteinExistence type="predicted"/>
<dbReference type="Pfam" id="PF01400">
    <property type="entry name" value="Astacin"/>
    <property type="match status" value="1"/>
</dbReference>
<dbReference type="SUPFAM" id="SSF55486">
    <property type="entry name" value="Metalloproteases ('zincins'), catalytic domain"/>
    <property type="match status" value="1"/>
</dbReference>
<dbReference type="EC" id="3.4.24.-" evidence="5"/>
<evidence type="ECO:0000259" key="7">
    <source>
        <dbReference type="PROSITE" id="PS51157"/>
    </source>
</evidence>
<keyword evidence="2" id="KW-0863">Zinc-finger</keyword>
<reference evidence="8 9" key="1">
    <citation type="submission" date="2016-11" db="EMBL/GenBank/DDBJ databases">
        <title>The macronuclear genome of Stentor coeruleus: a giant cell with tiny introns.</title>
        <authorList>
            <person name="Slabodnick M."/>
            <person name="Ruby J.G."/>
            <person name="Reiff S.B."/>
            <person name="Swart E.C."/>
            <person name="Gosai S."/>
            <person name="Prabakaran S."/>
            <person name="Witkowska E."/>
            <person name="Larue G.E."/>
            <person name="Fisher S."/>
            <person name="Freeman R.M."/>
            <person name="Gunawardena J."/>
            <person name="Chu W."/>
            <person name="Stover N.A."/>
            <person name="Gregory B.D."/>
            <person name="Nowacki M."/>
            <person name="Derisi J."/>
            <person name="Roy S.W."/>
            <person name="Marshall W.F."/>
            <person name="Sood P."/>
        </authorList>
    </citation>
    <scope>NUCLEOTIDE SEQUENCE [LARGE SCALE GENOMIC DNA]</scope>
    <source>
        <strain evidence="8">WM001</strain>
    </source>
</reference>
<dbReference type="InterPro" id="IPR024079">
    <property type="entry name" value="MetalloPept_cat_dom_sf"/>
</dbReference>
<evidence type="ECO:0000256" key="5">
    <source>
        <dbReference type="RuleBase" id="RU361183"/>
    </source>
</evidence>
<evidence type="ECO:0000256" key="6">
    <source>
        <dbReference type="SAM" id="MobiDB-lite"/>
    </source>
</evidence>
<dbReference type="GO" id="GO:0008270">
    <property type="term" value="F:zinc ion binding"/>
    <property type="evidence" value="ECO:0007669"/>
    <property type="project" value="UniProtKB-KW"/>
</dbReference>
<feature type="compositionally biased region" description="Basic and acidic residues" evidence="6">
    <location>
        <begin position="21"/>
        <end position="31"/>
    </location>
</feature>
<dbReference type="PRINTS" id="PR00480">
    <property type="entry name" value="ASTACIN"/>
</dbReference>
<dbReference type="InterPro" id="IPR003126">
    <property type="entry name" value="Znf_UBR"/>
</dbReference>
<feature type="domain" description="UBR-type" evidence="7">
    <location>
        <begin position="502"/>
        <end position="578"/>
    </location>
</feature>
<feature type="region of interest" description="Disordered" evidence="6">
    <location>
        <begin position="1"/>
        <end position="74"/>
    </location>
</feature>
<evidence type="ECO:0000256" key="2">
    <source>
        <dbReference type="ARBA" id="ARBA00022771"/>
    </source>
</evidence>